<dbReference type="KEGG" id="hbh:E4T21_17815"/>
<keyword evidence="1" id="KW-0677">Repeat</keyword>
<organism evidence="5 6">
    <name type="scientific">Halomonas binhaiensis</name>
    <dbReference type="NCBI Taxonomy" id="2562282"/>
    <lineage>
        <taxon>Bacteria</taxon>
        <taxon>Pseudomonadati</taxon>
        <taxon>Pseudomonadota</taxon>
        <taxon>Gammaproteobacteria</taxon>
        <taxon>Oceanospirillales</taxon>
        <taxon>Halomonadaceae</taxon>
        <taxon>Halomonas</taxon>
    </lineage>
</organism>
<dbReference type="InterPro" id="IPR013360">
    <property type="entry name" value="Pilus_4_PilW"/>
</dbReference>
<dbReference type="SUPFAM" id="SSF48452">
    <property type="entry name" value="TPR-like"/>
    <property type="match status" value="1"/>
</dbReference>
<evidence type="ECO:0000256" key="3">
    <source>
        <dbReference type="PROSITE-ProRule" id="PRU00339"/>
    </source>
</evidence>
<name>A0A5C1NM13_9GAMM</name>
<evidence type="ECO:0000313" key="6">
    <source>
        <dbReference type="Proteomes" id="UP000324285"/>
    </source>
</evidence>
<dbReference type="RefSeq" id="WP_149286317.1">
    <property type="nucleotide sequence ID" value="NZ_CP038437.2"/>
</dbReference>
<protein>
    <submittedName>
        <fullName evidence="5">Type IV pilus biogenesis/stability protein PilW</fullName>
    </submittedName>
</protein>
<dbReference type="PANTHER" id="PTHR45586:SF1">
    <property type="entry name" value="LIPOPOLYSACCHARIDE ASSEMBLY PROTEIN B"/>
    <property type="match status" value="1"/>
</dbReference>
<dbReference type="Pfam" id="PF13181">
    <property type="entry name" value="TPR_8"/>
    <property type="match status" value="1"/>
</dbReference>
<dbReference type="PANTHER" id="PTHR45586">
    <property type="entry name" value="TPR REPEAT-CONTAINING PROTEIN PA4667"/>
    <property type="match status" value="1"/>
</dbReference>
<keyword evidence="2 3" id="KW-0802">TPR repeat</keyword>
<dbReference type="PROSITE" id="PS50005">
    <property type="entry name" value="TPR"/>
    <property type="match status" value="2"/>
</dbReference>
<dbReference type="InterPro" id="IPR011990">
    <property type="entry name" value="TPR-like_helical_dom_sf"/>
</dbReference>
<reference evidence="5" key="1">
    <citation type="submission" date="2021-02" db="EMBL/GenBank/DDBJ databases">
        <title>Strain Y2R2, a novel species of the genus Halomonas.</title>
        <authorList>
            <person name="Huang H."/>
        </authorList>
    </citation>
    <scope>NUCLEOTIDE SEQUENCE</scope>
    <source>
        <strain evidence="5">Y2R2</strain>
    </source>
</reference>
<dbReference type="AlphaFoldDB" id="A0A5C1NM13"/>
<feature type="repeat" description="TPR" evidence="3">
    <location>
        <begin position="74"/>
        <end position="107"/>
    </location>
</feature>
<dbReference type="InterPro" id="IPR051012">
    <property type="entry name" value="CellSynth/LPSAsmb/PSIAsmb"/>
</dbReference>
<sequence>MTHRPSTPRVLACGLLAALVLFGVSGCASTSSTSSDNSPVMAYRELGEAYLQDDNLVRAATALNRALALDPNDPGALQAMALVYQQQGENELADEYFQHALDEDPNFTRARNNYAAFLYDQGQTESACHELEQAAMDIHYDHRAQLFANLGRCQWELGRLAPARAALVRAQEIDPRQPLSFLTMAELEYAQGNLEHAQTQLNRYVHLVGVTPDSQHLATAITQAIAAEQGKNS</sequence>
<evidence type="ECO:0000313" key="5">
    <source>
        <dbReference type="EMBL" id="QEM83195.1"/>
    </source>
</evidence>
<evidence type="ECO:0000256" key="2">
    <source>
        <dbReference type="ARBA" id="ARBA00022803"/>
    </source>
</evidence>
<evidence type="ECO:0000256" key="1">
    <source>
        <dbReference type="ARBA" id="ARBA00022737"/>
    </source>
</evidence>
<dbReference type="Gene3D" id="1.25.40.10">
    <property type="entry name" value="Tetratricopeptide repeat domain"/>
    <property type="match status" value="1"/>
</dbReference>
<proteinExistence type="predicted"/>
<dbReference type="SMART" id="SM00028">
    <property type="entry name" value="TPR"/>
    <property type="match status" value="3"/>
</dbReference>
<dbReference type="OrthoDB" id="129043at2"/>
<dbReference type="InterPro" id="IPR019734">
    <property type="entry name" value="TPR_rpt"/>
</dbReference>
<dbReference type="EMBL" id="CP038437">
    <property type="protein sequence ID" value="QEM83195.1"/>
    <property type="molecule type" value="Genomic_DNA"/>
</dbReference>
<dbReference type="Pfam" id="PF13371">
    <property type="entry name" value="TPR_9"/>
    <property type="match status" value="1"/>
</dbReference>
<keyword evidence="4" id="KW-0732">Signal</keyword>
<feature type="chain" id="PRO_5023080725" evidence="4">
    <location>
        <begin position="31"/>
        <end position="233"/>
    </location>
</feature>
<feature type="repeat" description="TPR" evidence="3">
    <location>
        <begin position="40"/>
        <end position="73"/>
    </location>
</feature>
<accession>A0A5C1NM13</accession>
<feature type="signal peptide" evidence="4">
    <location>
        <begin position="1"/>
        <end position="30"/>
    </location>
</feature>
<dbReference type="NCBIfam" id="TIGR02521">
    <property type="entry name" value="type_IV_pilW"/>
    <property type="match status" value="1"/>
</dbReference>
<dbReference type="Proteomes" id="UP000324285">
    <property type="component" value="Chromosome"/>
</dbReference>
<gene>
    <name evidence="5" type="primary">pilW</name>
    <name evidence="5" type="ORF">E4T21_17815</name>
</gene>
<keyword evidence="6" id="KW-1185">Reference proteome</keyword>
<dbReference type="PROSITE" id="PS51257">
    <property type="entry name" value="PROKAR_LIPOPROTEIN"/>
    <property type="match status" value="1"/>
</dbReference>
<evidence type="ECO:0000256" key="4">
    <source>
        <dbReference type="SAM" id="SignalP"/>
    </source>
</evidence>